<evidence type="ECO:0000313" key="2">
    <source>
        <dbReference type="EMBL" id="CAB1456276.1"/>
    </source>
</evidence>
<organism evidence="2 3">
    <name type="scientific">Pleuronectes platessa</name>
    <name type="common">European plaice</name>
    <dbReference type="NCBI Taxonomy" id="8262"/>
    <lineage>
        <taxon>Eukaryota</taxon>
        <taxon>Metazoa</taxon>
        <taxon>Chordata</taxon>
        <taxon>Craniata</taxon>
        <taxon>Vertebrata</taxon>
        <taxon>Euteleostomi</taxon>
        <taxon>Actinopterygii</taxon>
        <taxon>Neopterygii</taxon>
        <taxon>Teleostei</taxon>
        <taxon>Neoteleostei</taxon>
        <taxon>Acanthomorphata</taxon>
        <taxon>Carangaria</taxon>
        <taxon>Pleuronectiformes</taxon>
        <taxon>Pleuronectoidei</taxon>
        <taxon>Pleuronectidae</taxon>
        <taxon>Pleuronectes</taxon>
    </lineage>
</organism>
<comment type="caution">
    <text evidence="2">The sequence shown here is derived from an EMBL/GenBank/DDBJ whole genome shotgun (WGS) entry which is preliminary data.</text>
</comment>
<dbReference type="EMBL" id="CADEAL010004292">
    <property type="protein sequence ID" value="CAB1456276.1"/>
    <property type="molecule type" value="Genomic_DNA"/>
</dbReference>
<sequence>MGVSATPAAVNSPASEDGKRRSDGTKSSERASRGKGGETLPLNPGEPRETTEKDVYCPAPPLSLSSHCTTPVFPGTLGLFKRRLSVESQIFAVSYAIRSFELELVTEARWFRAPSLRSLGAIF</sequence>
<reference evidence="2" key="1">
    <citation type="submission" date="2020-03" db="EMBL/GenBank/DDBJ databases">
        <authorList>
            <person name="Weist P."/>
        </authorList>
    </citation>
    <scope>NUCLEOTIDE SEQUENCE</scope>
</reference>
<evidence type="ECO:0000313" key="3">
    <source>
        <dbReference type="Proteomes" id="UP001153269"/>
    </source>
</evidence>
<protein>
    <submittedName>
        <fullName evidence="2">Uncharacterized protein</fullName>
    </submittedName>
</protein>
<accession>A0A9N7VQ16</accession>
<feature type="compositionally biased region" description="Basic and acidic residues" evidence="1">
    <location>
        <begin position="16"/>
        <end position="36"/>
    </location>
</feature>
<dbReference type="Proteomes" id="UP001153269">
    <property type="component" value="Unassembled WGS sequence"/>
</dbReference>
<keyword evidence="3" id="KW-1185">Reference proteome</keyword>
<dbReference type="AlphaFoldDB" id="A0A9N7VQ16"/>
<gene>
    <name evidence="2" type="ORF">PLEPLA_LOCUS44060</name>
</gene>
<feature type="region of interest" description="Disordered" evidence="1">
    <location>
        <begin position="1"/>
        <end position="56"/>
    </location>
</feature>
<evidence type="ECO:0000256" key="1">
    <source>
        <dbReference type="SAM" id="MobiDB-lite"/>
    </source>
</evidence>
<name>A0A9N7VQ16_PLEPL</name>
<proteinExistence type="predicted"/>
<feature type="compositionally biased region" description="Basic and acidic residues" evidence="1">
    <location>
        <begin position="46"/>
        <end position="55"/>
    </location>
</feature>